<sequence length="103" mass="10921">MQQRRTPASALSALVLTLLHLAAAACLALAYGMTPDGPHDREALDGAGVGALFAVGITVPALALTVLPVAMHWLTRRWFAPPALLLLLAAARYAYLVTAYDPW</sequence>
<keyword evidence="3" id="KW-1185">Reference proteome</keyword>
<evidence type="ECO:0000313" key="2">
    <source>
        <dbReference type="EMBL" id="MDI3406314.1"/>
    </source>
</evidence>
<organism evidence="2 3">
    <name type="scientific">Streptomyces cavernicola</name>
    <dbReference type="NCBI Taxonomy" id="3043613"/>
    <lineage>
        <taxon>Bacteria</taxon>
        <taxon>Bacillati</taxon>
        <taxon>Actinomycetota</taxon>
        <taxon>Actinomycetes</taxon>
        <taxon>Kitasatosporales</taxon>
        <taxon>Streptomycetaceae</taxon>
        <taxon>Streptomyces</taxon>
    </lineage>
</organism>
<gene>
    <name evidence="2" type="ORF">QIS96_21205</name>
</gene>
<protein>
    <submittedName>
        <fullName evidence="2">Uncharacterized protein</fullName>
    </submittedName>
</protein>
<evidence type="ECO:0000256" key="1">
    <source>
        <dbReference type="SAM" id="Phobius"/>
    </source>
</evidence>
<accession>A0ABT6SEF3</accession>
<dbReference type="PROSITE" id="PS51257">
    <property type="entry name" value="PROKAR_LIPOPROTEIN"/>
    <property type="match status" value="1"/>
</dbReference>
<dbReference type="EMBL" id="JASCIQ010000022">
    <property type="protein sequence ID" value="MDI3406314.1"/>
    <property type="molecule type" value="Genomic_DNA"/>
</dbReference>
<keyword evidence="1" id="KW-0812">Transmembrane</keyword>
<feature type="transmembrane region" description="Helical" evidence="1">
    <location>
        <begin position="48"/>
        <end position="71"/>
    </location>
</feature>
<dbReference type="RefSeq" id="WP_282544247.1">
    <property type="nucleotide sequence ID" value="NZ_JASCIQ010000022.1"/>
</dbReference>
<feature type="transmembrane region" description="Helical" evidence="1">
    <location>
        <begin position="78"/>
        <end position="95"/>
    </location>
</feature>
<keyword evidence="1" id="KW-0472">Membrane</keyword>
<dbReference type="Proteomes" id="UP001223978">
    <property type="component" value="Unassembled WGS sequence"/>
</dbReference>
<proteinExistence type="predicted"/>
<name>A0ABT6SEF3_9ACTN</name>
<keyword evidence="1" id="KW-1133">Transmembrane helix</keyword>
<evidence type="ECO:0000313" key="3">
    <source>
        <dbReference type="Proteomes" id="UP001223978"/>
    </source>
</evidence>
<comment type="caution">
    <text evidence="2">The sequence shown here is derived from an EMBL/GenBank/DDBJ whole genome shotgun (WGS) entry which is preliminary data.</text>
</comment>
<reference evidence="2 3" key="1">
    <citation type="submission" date="2023-05" db="EMBL/GenBank/DDBJ databases">
        <title>Draft genome sequence of Streptomyces sp. B-S-A6 isolated from a cave soil in Thailand.</title>
        <authorList>
            <person name="Chamroensaksri N."/>
            <person name="Muangham S."/>
        </authorList>
    </citation>
    <scope>NUCLEOTIDE SEQUENCE [LARGE SCALE GENOMIC DNA]</scope>
    <source>
        <strain evidence="2 3">B-S-A6</strain>
    </source>
</reference>